<evidence type="ECO:0000313" key="1">
    <source>
        <dbReference type="Proteomes" id="UP000492821"/>
    </source>
</evidence>
<name>A0A7E4VL11_PANRE</name>
<proteinExistence type="predicted"/>
<keyword evidence="1" id="KW-1185">Reference proteome</keyword>
<protein>
    <submittedName>
        <fullName evidence="2">14_3_3 domain-containing protein</fullName>
    </submittedName>
</protein>
<accession>A0A7E4VL11</accession>
<dbReference type="Proteomes" id="UP000492821">
    <property type="component" value="Unassembled WGS sequence"/>
</dbReference>
<reference evidence="1" key="1">
    <citation type="journal article" date="2013" name="Genetics">
        <title>The draft genome and transcriptome of Panagrellus redivivus are shaped by the harsh demands of a free-living lifestyle.</title>
        <authorList>
            <person name="Srinivasan J."/>
            <person name="Dillman A.R."/>
            <person name="Macchietto M.G."/>
            <person name="Heikkinen L."/>
            <person name="Lakso M."/>
            <person name="Fracchia K.M."/>
            <person name="Antoshechkin I."/>
            <person name="Mortazavi A."/>
            <person name="Wong G."/>
            <person name="Sternberg P.W."/>
        </authorList>
    </citation>
    <scope>NUCLEOTIDE SEQUENCE [LARGE SCALE GENOMIC DNA]</scope>
    <source>
        <strain evidence="1">MT8872</strain>
    </source>
</reference>
<dbReference type="AlphaFoldDB" id="A0A7E4VL11"/>
<reference evidence="2" key="2">
    <citation type="submission" date="2020-10" db="UniProtKB">
        <authorList>
            <consortium name="WormBaseParasite"/>
        </authorList>
    </citation>
    <scope>IDENTIFICATION</scope>
</reference>
<organism evidence="1 2">
    <name type="scientific">Panagrellus redivivus</name>
    <name type="common">Microworm</name>
    <dbReference type="NCBI Taxonomy" id="6233"/>
    <lineage>
        <taxon>Eukaryota</taxon>
        <taxon>Metazoa</taxon>
        <taxon>Ecdysozoa</taxon>
        <taxon>Nematoda</taxon>
        <taxon>Chromadorea</taxon>
        <taxon>Rhabditida</taxon>
        <taxon>Tylenchina</taxon>
        <taxon>Panagrolaimomorpha</taxon>
        <taxon>Panagrolaimoidea</taxon>
        <taxon>Panagrolaimidae</taxon>
        <taxon>Panagrellus</taxon>
    </lineage>
</organism>
<sequence length="261" mass="29728">MFGCSGSIYPKKPIELYYDSCGQHQQANFFSEGNFYSDCNAIILIFFITHGAFVDDFSIRPVEECKAKRARVDDGLATIRKVTHESDITALKSNLVECHHECELYERMLKAYLKAKCCPTIQSVRVTRCRNILARAISPSPIFYELIYIMFAPLKLDHATTDYLKVCLIDKVADNLRDFFNIDRVRVRSIETKKMEKSSQAAYNDPNQNMPKVHNQLCCPATQSVRVTRCHNILTRAISPSLSKSSTTHLHHARTSEARPG</sequence>
<evidence type="ECO:0000313" key="2">
    <source>
        <dbReference type="WBParaSite" id="Pan_g22056.t1"/>
    </source>
</evidence>
<dbReference type="WBParaSite" id="Pan_g22056.t1">
    <property type="protein sequence ID" value="Pan_g22056.t1"/>
    <property type="gene ID" value="Pan_g22056"/>
</dbReference>